<comment type="caution">
    <text evidence="6">The sequence shown here is derived from an EMBL/GenBank/DDBJ whole genome shotgun (WGS) entry which is preliminary data.</text>
</comment>
<evidence type="ECO:0000256" key="2">
    <source>
        <dbReference type="ARBA" id="ARBA00004229"/>
    </source>
</evidence>
<keyword evidence="7" id="KW-1185">Reference proteome</keyword>
<evidence type="ECO:0000256" key="1">
    <source>
        <dbReference type="ARBA" id="ARBA00001962"/>
    </source>
</evidence>
<gene>
    <name evidence="6" type="ORF">CCMP2556_LOCUS6551</name>
</gene>
<evidence type="ECO:0000313" key="7">
    <source>
        <dbReference type="Proteomes" id="UP001642484"/>
    </source>
</evidence>
<proteinExistence type="predicted"/>
<organism evidence="6 7">
    <name type="scientific">Durusdinium trenchii</name>
    <dbReference type="NCBI Taxonomy" id="1381693"/>
    <lineage>
        <taxon>Eukaryota</taxon>
        <taxon>Sar</taxon>
        <taxon>Alveolata</taxon>
        <taxon>Dinophyceae</taxon>
        <taxon>Suessiales</taxon>
        <taxon>Symbiodiniaceae</taxon>
        <taxon>Durusdinium</taxon>
    </lineage>
</organism>
<dbReference type="Pfam" id="PF05721">
    <property type="entry name" value="PhyH"/>
    <property type="match status" value="1"/>
</dbReference>
<dbReference type="EMBL" id="CAXAMN010002869">
    <property type="protein sequence ID" value="CAK9001653.1"/>
    <property type="molecule type" value="Genomic_DNA"/>
</dbReference>
<comment type="subcellular location">
    <subcellularLocation>
        <location evidence="2">Plastid</location>
        <location evidence="2">Chloroplast</location>
    </subcellularLocation>
</comment>
<dbReference type="Gene3D" id="2.60.120.620">
    <property type="entry name" value="q2cbj1_9rhob like domain"/>
    <property type="match status" value="1"/>
</dbReference>
<protein>
    <submittedName>
        <fullName evidence="6">Uncharacterized protein</fullName>
    </submittedName>
</protein>
<dbReference type="SUPFAM" id="SSF103511">
    <property type="entry name" value="Chlorophyll a-b binding protein"/>
    <property type="match status" value="1"/>
</dbReference>
<evidence type="ECO:0000256" key="3">
    <source>
        <dbReference type="ARBA" id="ARBA00022528"/>
    </source>
</evidence>
<keyword evidence="3" id="KW-0150">Chloroplast</keyword>
<evidence type="ECO:0000256" key="4">
    <source>
        <dbReference type="ARBA" id="ARBA00022640"/>
    </source>
</evidence>
<dbReference type="SUPFAM" id="SSF51197">
    <property type="entry name" value="Clavaminate synthase-like"/>
    <property type="match status" value="1"/>
</dbReference>
<evidence type="ECO:0000256" key="5">
    <source>
        <dbReference type="SAM" id="Coils"/>
    </source>
</evidence>
<dbReference type="Gene3D" id="1.10.3460.10">
    <property type="entry name" value="Chlorophyll a/b binding protein domain"/>
    <property type="match status" value="1"/>
</dbReference>
<feature type="coiled-coil region" evidence="5">
    <location>
        <begin position="214"/>
        <end position="281"/>
    </location>
</feature>
<reference evidence="6 7" key="1">
    <citation type="submission" date="2024-02" db="EMBL/GenBank/DDBJ databases">
        <authorList>
            <person name="Chen Y."/>
            <person name="Shah S."/>
            <person name="Dougan E. K."/>
            <person name="Thang M."/>
            <person name="Chan C."/>
        </authorList>
    </citation>
    <scope>NUCLEOTIDE SEQUENCE [LARGE SCALE GENOMIC DNA]</scope>
</reference>
<dbReference type="PANTHER" id="PTHR20883:SF49">
    <property type="entry name" value="PHYTANOYL-COA DIOXYGENASE"/>
    <property type="match status" value="1"/>
</dbReference>
<keyword evidence="5" id="KW-0175">Coiled coil</keyword>
<dbReference type="InterPro" id="IPR022796">
    <property type="entry name" value="Chloroa_b-bind"/>
</dbReference>
<dbReference type="Pfam" id="PF00504">
    <property type="entry name" value="Chloroa_b-bind"/>
    <property type="match status" value="1"/>
</dbReference>
<sequence>MTWDMTLEELAEKQYKELQNGRLAMLAFAGMATQYLVTGRAVGFADDQQPFSFIQGSAMRILEMLSELLMLRPDHFVQKGHLLEKIEFELETSKAMLLQHSKGLLGSDLAELRIQKSEKKALFDKIAKRNRSFTQDIAGQRQRLRHFSDEHAQVVSRILKEAKEASSLQAFGRETQACMLAVFEHKLNSVFSVPLDRKPSEVQAAPTQPTRLENSFLKERVSSLEQQVDLLTQKIATVQRQHAVLIATKDPGVTLPAGVTAGQAAQQLKVTEEQIEQFQEDGVIMIKGAMKEWVEYLQKVTEDQIEKPHLWSLVGRMSGMYDYIQRNMWMTNNGFRDFLYYSPLGHVVSQLGKTEEVRCSTDMLLVNPNRGFGWHQDNQNGPIDFKDAIRWWVAMDPCGQDGIGAPEYLLGSHRNQSVSSDAVFVSLEDGDLNTFPRKTRYTPEPGDLIIWDARTIHRIVAPPGQKWEDGTQRRAIGGTMAKAGATYINKGGASGISDLAGHNQLNGEPLGGPYFPRIYPTRVKEEEDYRAENRIVGRSPQKIANLGVTLASNASKYVSFTKVVGKKD</sequence>
<name>A0ABP0IGC9_9DINO</name>
<dbReference type="InterPro" id="IPR008775">
    <property type="entry name" value="Phytyl_CoA_dOase-like"/>
</dbReference>
<comment type="cofactor">
    <cofactor evidence="1">
        <name>Fe cation</name>
        <dbReference type="ChEBI" id="CHEBI:24875"/>
    </cofactor>
</comment>
<dbReference type="Proteomes" id="UP001642484">
    <property type="component" value="Unassembled WGS sequence"/>
</dbReference>
<dbReference type="PANTHER" id="PTHR20883">
    <property type="entry name" value="PHYTANOYL-COA DIOXYGENASE DOMAIN CONTAINING 1"/>
    <property type="match status" value="1"/>
</dbReference>
<accession>A0ABP0IGC9</accession>
<keyword evidence="4" id="KW-0934">Plastid</keyword>
<evidence type="ECO:0000313" key="6">
    <source>
        <dbReference type="EMBL" id="CAK9001653.1"/>
    </source>
</evidence>